<evidence type="ECO:0000313" key="3">
    <source>
        <dbReference type="Proteomes" id="UP001066276"/>
    </source>
</evidence>
<proteinExistence type="predicted"/>
<name>A0AAV7TII4_PLEWA</name>
<gene>
    <name evidence="2" type="ORF">NDU88_000870</name>
</gene>
<feature type="compositionally biased region" description="Basic and acidic residues" evidence="1">
    <location>
        <begin position="26"/>
        <end position="37"/>
    </location>
</feature>
<keyword evidence="3" id="KW-1185">Reference proteome</keyword>
<evidence type="ECO:0000313" key="2">
    <source>
        <dbReference type="EMBL" id="KAJ1175583.1"/>
    </source>
</evidence>
<dbReference type="EMBL" id="JANPWB010000006">
    <property type="protein sequence ID" value="KAJ1175583.1"/>
    <property type="molecule type" value="Genomic_DNA"/>
</dbReference>
<comment type="caution">
    <text evidence="2">The sequence shown here is derived from an EMBL/GenBank/DDBJ whole genome shotgun (WGS) entry which is preliminary data.</text>
</comment>
<organism evidence="2 3">
    <name type="scientific">Pleurodeles waltl</name>
    <name type="common">Iberian ribbed newt</name>
    <dbReference type="NCBI Taxonomy" id="8319"/>
    <lineage>
        <taxon>Eukaryota</taxon>
        <taxon>Metazoa</taxon>
        <taxon>Chordata</taxon>
        <taxon>Craniata</taxon>
        <taxon>Vertebrata</taxon>
        <taxon>Euteleostomi</taxon>
        <taxon>Amphibia</taxon>
        <taxon>Batrachia</taxon>
        <taxon>Caudata</taxon>
        <taxon>Salamandroidea</taxon>
        <taxon>Salamandridae</taxon>
        <taxon>Pleurodelinae</taxon>
        <taxon>Pleurodeles</taxon>
    </lineage>
</organism>
<dbReference type="AlphaFoldDB" id="A0AAV7TII4"/>
<protein>
    <submittedName>
        <fullName evidence="2">Uncharacterized protein</fullName>
    </submittedName>
</protein>
<feature type="region of interest" description="Disordered" evidence="1">
    <location>
        <begin position="1"/>
        <end position="40"/>
    </location>
</feature>
<reference evidence="2" key="1">
    <citation type="journal article" date="2022" name="bioRxiv">
        <title>Sequencing and chromosome-scale assembly of the giantPleurodeles waltlgenome.</title>
        <authorList>
            <person name="Brown T."/>
            <person name="Elewa A."/>
            <person name="Iarovenko S."/>
            <person name="Subramanian E."/>
            <person name="Araus A.J."/>
            <person name="Petzold A."/>
            <person name="Susuki M."/>
            <person name="Suzuki K.-i.T."/>
            <person name="Hayashi T."/>
            <person name="Toyoda A."/>
            <person name="Oliveira C."/>
            <person name="Osipova E."/>
            <person name="Leigh N.D."/>
            <person name="Simon A."/>
            <person name="Yun M.H."/>
        </authorList>
    </citation>
    <scope>NUCLEOTIDE SEQUENCE</scope>
    <source>
        <strain evidence="2">20211129_DDA</strain>
        <tissue evidence="2">Liver</tissue>
    </source>
</reference>
<sequence>MTRRRTREEEAEGTQSVLAEEEMWDGEPKEKRPENGCRRTLTGKLARDDREGERHMQKLATFQDECGPTRYVNRTREGEGKEDHGSGEDCFCTTEACTLQSTKQ</sequence>
<accession>A0AAV7TII4</accession>
<dbReference type="Proteomes" id="UP001066276">
    <property type="component" value="Chromosome 3_2"/>
</dbReference>
<evidence type="ECO:0000256" key="1">
    <source>
        <dbReference type="SAM" id="MobiDB-lite"/>
    </source>
</evidence>